<accession>A0A6N7R161</accession>
<reference evidence="1 2" key="1">
    <citation type="submission" date="2019-10" db="EMBL/GenBank/DDBJ databases">
        <title>Gracilibacillus salitolerans sp. nov., a moderate halophile isolated from a saline soil in northwest China.</title>
        <authorList>
            <person name="Gan L."/>
        </authorList>
    </citation>
    <scope>NUCLEOTIDE SEQUENCE [LARGE SCALE GENOMIC DNA]</scope>
    <source>
        <strain evidence="1 2">TP2-8</strain>
    </source>
</reference>
<proteinExistence type="predicted"/>
<protein>
    <submittedName>
        <fullName evidence="1">Uncharacterized protein</fullName>
    </submittedName>
</protein>
<evidence type="ECO:0000313" key="2">
    <source>
        <dbReference type="Proteomes" id="UP000435187"/>
    </source>
</evidence>
<evidence type="ECO:0000313" key="1">
    <source>
        <dbReference type="EMBL" id="MRI67634.1"/>
    </source>
</evidence>
<dbReference type="AlphaFoldDB" id="A0A6N7R161"/>
<dbReference type="EMBL" id="WJEE01000036">
    <property type="protein sequence ID" value="MRI67634.1"/>
    <property type="molecule type" value="Genomic_DNA"/>
</dbReference>
<name>A0A6N7R161_9BACI</name>
<dbReference type="Proteomes" id="UP000435187">
    <property type="component" value="Unassembled WGS sequence"/>
</dbReference>
<gene>
    <name evidence="1" type="ORF">GH885_15030</name>
</gene>
<dbReference type="RefSeq" id="WP_153836197.1">
    <property type="nucleotide sequence ID" value="NZ_JBHUMW010000068.1"/>
</dbReference>
<keyword evidence="2" id="KW-1185">Reference proteome</keyword>
<sequence length="123" mass="14271">MRFSELIKSINHATENLDLVTSRRYIEDNLEILKEKRHLLNHNAREILSFMIKRQESGYRSLDKKELASIRAVNVYAEQFDVRGIKLILKENPNLFMEKEALNFLTNDAKVILAGIGVLKKDA</sequence>
<organism evidence="1 2">
    <name type="scientific">Gracilibacillus thailandensis</name>
    <dbReference type="NCBI Taxonomy" id="563735"/>
    <lineage>
        <taxon>Bacteria</taxon>
        <taxon>Bacillati</taxon>
        <taxon>Bacillota</taxon>
        <taxon>Bacilli</taxon>
        <taxon>Bacillales</taxon>
        <taxon>Bacillaceae</taxon>
        <taxon>Gracilibacillus</taxon>
    </lineage>
</organism>
<comment type="caution">
    <text evidence="1">The sequence shown here is derived from an EMBL/GenBank/DDBJ whole genome shotgun (WGS) entry which is preliminary data.</text>
</comment>